<feature type="transmembrane region" description="Helical" evidence="7">
    <location>
        <begin position="741"/>
        <end position="766"/>
    </location>
</feature>
<feature type="transmembrane region" description="Helical" evidence="7">
    <location>
        <begin position="708"/>
        <end position="729"/>
    </location>
</feature>
<evidence type="ECO:0000313" key="10">
    <source>
        <dbReference type="Proteomes" id="UP000468766"/>
    </source>
</evidence>
<feature type="transmembrane region" description="Helical" evidence="7">
    <location>
        <begin position="16"/>
        <end position="36"/>
    </location>
</feature>
<dbReference type="EMBL" id="WBXO01000009">
    <property type="protein sequence ID" value="KAB2951818.1"/>
    <property type="molecule type" value="Genomic_DNA"/>
</dbReference>
<evidence type="ECO:0000259" key="8">
    <source>
        <dbReference type="Pfam" id="PF02687"/>
    </source>
</evidence>
<evidence type="ECO:0000256" key="1">
    <source>
        <dbReference type="ARBA" id="ARBA00004651"/>
    </source>
</evidence>
<evidence type="ECO:0000256" key="2">
    <source>
        <dbReference type="ARBA" id="ARBA00022475"/>
    </source>
</evidence>
<dbReference type="Pfam" id="PF02687">
    <property type="entry name" value="FtsX"/>
    <property type="match status" value="2"/>
</dbReference>
<accession>A0A6I0EPH3</accession>
<feature type="transmembrane region" description="Helical" evidence="7">
    <location>
        <begin position="262"/>
        <end position="282"/>
    </location>
</feature>
<name>A0A6I0EPH3_9FIRM</name>
<dbReference type="PANTHER" id="PTHR30572:SF4">
    <property type="entry name" value="ABC TRANSPORTER PERMEASE YTRF"/>
    <property type="match status" value="1"/>
</dbReference>
<sequence length="784" mass="87528">MILWRKLWREVQGRKGTLIAASLVMTVGVMIFIAFFSTSRNLYQAKESYYEELQFAHIFAQVRQIPETELEYLQGLPGLEALEGRIVQDLSLQDGKTLRLISLPEDRTSQVNDIRFVEGSRSENALANLVLDPAFATANALQVGDFVELLVKGRLVSLEITGLAISAEYIYTLRDGAEMAPDPEGFGIAYITHERAQELFDLQGLYNEIVFRSSSSDSASIMALKDLLEEELKPYGLISIYDREKQISHAVLMQEIEGLEIMASYMAVVFLLLSSFMLFNLLHRLVKSQRKQIGTLLAFGYHPRQILLHFMVWGLGVAFLGWLFGVLLGTTVANGLTEYLVTYFKLPDVFIGFDGQRMAIAFFLAALGGALAGYLGARSVLRLEPAEAMRAEAPQSGKAWPLHRLPFWPLLPFTSKLILRNLLRNPGRSLLTFVGLLIAYILTVTGMALDDSVNYMFEDYYVESQPFDYQVYLAQPLPADDVISEIEAWPEVHFAEGHLIIPARLKSRGASEEVALLGIEEEGRLYRLLDKEGADQVLYAEGLTLSERLAEQLNVKAGDTVQVEFLLGEPLEELWTIAQVIPQYIGYNAFLPRQVASKVIGERDVTTSLLLKVEPTLQESLEEKLQEADGINTYLSQIRLQNNLAELMETMIYTSIVIVTFAMISGVTSLYAVTSLNLEERRSELATLKVLGFSKGQMLAMIAGENGLLALGAVLAGIPLSTALVAALLKATSTDFYEVPLYYSVDVFLWAGLAIVSFVLLAHLLLYRKLVHFDMVEVFKEREG</sequence>
<reference evidence="9 10" key="1">
    <citation type="submission" date="2019-10" db="EMBL/GenBank/DDBJ databases">
        <title>Whole-genome sequence of the extremophile Heliorestis acidaminivorans DSM 24790.</title>
        <authorList>
            <person name="Kyndt J.A."/>
            <person name="Meyer T.E."/>
        </authorList>
    </citation>
    <scope>NUCLEOTIDE SEQUENCE [LARGE SCALE GENOMIC DNA]</scope>
    <source>
        <strain evidence="9 10">DSM 24790</strain>
    </source>
</reference>
<comment type="subcellular location">
    <subcellularLocation>
        <location evidence="1">Cell membrane</location>
        <topology evidence="1">Multi-pass membrane protein</topology>
    </subcellularLocation>
</comment>
<evidence type="ECO:0000256" key="7">
    <source>
        <dbReference type="SAM" id="Phobius"/>
    </source>
</evidence>
<evidence type="ECO:0000313" key="9">
    <source>
        <dbReference type="EMBL" id="KAB2951818.1"/>
    </source>
</evidence>
<keyword evidence="10" id="KW-1185">Reference proteome</keyword>
<comment type="caution">
    <text evidence="9">The sequence shown here is derived from an EMBL/GenBank/DDBJ whole genome shotgun (WGS) entry which is preliminary data.</text>
</comment>
<feature type="transmembrane region" description="Helical" evidence="7">
    <location>
        <begin position="356"/>
        <end position="377"/>
    </location>
</feature>
<dbReference type="RefSeq" id="WP_151620886.1">
    <property type="nucleotide sequence ID" value="NZ_WBXO01000009.1"/>
</dbReference>
<feature type="transmembrane region" description="Helical" evidence="7">
    <location>
        <begin position="430"/>
        <end position="449"/>
    </location>
</feature>
<dbReference type="Proteomes" id="UP000468766">
    <property type="component" value="Unassembled WGS sequence"/>
</dbReference>
<dbReference type="GO" id="GO:0005886">
    <property type="term" value="C:plasma membrane"/>
    <property type="evidence" value="ECO:0007669"/>
    <property type="project" value="UniProtKB-SubCell"/>
</dbReference>
<evidence type="ECO:0000256" key="3">
    <source>
        <dbReference type="ARBA" id="ARBA00022692"/>
    </source>
</evidence>
<keyword evidence="3 7" id="KW-0812">Transmembrane</keyword>
<dbReference type="AlphaFoldDB" id="A0A6I0EPH3"/>
<comment type="similarity">
    <text evidence="6">Belongs to the ABC-4 integral membrane protein family.</text>
</comment>
<organism evidence="9 10">
    <name type="scientific">Heliorestis acidaminivorans</name>
    <dbReference type="NCBI Taxonomy" id="553427"/>
    <lineage>
        <taxon>Bacteria</taxon>
        <taxon>Bacillati</taxon>
        <taxon>Bacillota</taxon>
        <taxon>Clostridia</taxon>
        <taxon>Eubacteriales</taxon>
        <taxon>Heliobacteriaceae</taxon>
        <taxon>Heliorestis</taxon>
    </lineage>
</organism>
<proteinExistence type="inferred from homology"/>
<feature type="domain" description="ABC3 transporter permease C-terminal" evidence="8">
    <location>
        <begin position="656"/>
        <end position="772"/>
    </location>
</feature>
<evidence type="ECO:0000256" key="5">
    <source>
        <dbReference type="ARBA" id="ARBA00023136"/>
    </source>
</evidence>
<feature type="domain" description="ABC3 transporter permease C-terminal" evidence="8">
    <location>
        <begin position="266"/>
        <end position="385"/>
    </location>
</feature>
<keyword evidence="4 7" id="KW-1133">Transmembrane helix</keyword>
<evidence type="ECO:0000256" key="4">
    <source>
        <dbReference type="ARBA" id="ARBA00022989"/>
    </source>
</evidence>
<keyword evidence="5 7" id="KW-0472">Membrane</keyword>
<evidence type="ECO:0000256" key="6">
    <source>
        <dbReference type="ARBA" id="ARBA00038076"/>
    </source>
</evidence>
<feature type="transmembrane region" description="Helical" evidence="7">
    <location>
        <begin position="310"/>
        <end position="336"/>
    </location>
</feature>
<gene>
    <name evidence="9" type="ORF">F9B85_11035</name>
</gene>
<keyword evidence="2" id="KW-1003">Cell membrane</keyword>
<dbReference type="InterPro" id="IPR050250">
    <property type="entry name" value="Macrolide_Exporter_MacB"/>
</dbReference>
<dbReference type="GO" id="GO:0022857">
    <property type="term" value="F:transmembrane transporter activity"/>
    <property type="evidence" value="ECO:0007669"/>
    <property type="project" value="TreeGrafter"/>
</dbReference>
<feature type="transmembrane region" description="Helical" evidence="7">
    <location>
        <begin position="651"/>
        <end position="673"/>
    </location>
</feature>
<protein>
    <submittedName>
        <fullName evidence="9">ABC transporter permease</fullName>
    </submittedName>
</protein>
<dbReference type="InterPro" id="IPR003838">
    <property type="entry name" value="ABC3_permease_C"/>
</dbReference>
<dbReference type="PANTHER" id="PTHR30572">
    <property type="entry name" value="MEMBRANE COMPONENT OF TRANSPORTER-RELATED"/>
    <property type="match status" value="1"/>
</dbReference>
<dbReference type="OrthoDB" id="5137249at2"/>